<feature type="signal peptide" evidence="1">
    <location>
        <begin position="1"/>
        <end position="22"/>
    </location>
</feature>
<feature type="chain" id="PRO_5046708619" description="Peptidase C1A papain C-terminal domain-containing protein" evidence="1">
    <location>
        <begin position="23"/>
        <end position="462"/>
    </location>
</feature>
<dbReference type="Gene3D" id="3.90.70.10">
    <property type="entry name" value="Cysteine proteinases"/>
    <property type="match status" value="1"/>
</dbReference>
<evidence type="ECO:0000313" key="3">
    <source>
        <dbReference type="Proteomes" id="UP001302274"/>
    </source>
</evidence>
<dbReference type="SUPFAM" id="SSF54001">
    <property type="entry name" value="Cysteine proteinases"/>
    <property type="match status" value="1"/>
</dbReference>
<protein>
    <recommendedName>
        <fullName evidence="4">Peptidase C1A papain C-terminal domain-containing protein</fullName>
    </recommendedName>
</protein>
<dbReference type="EMBL" id="JAYGJQ010000003">
    <property type="protein sequence ID" value="MEA9358517.1"/>
    <property type="molecule type" value="Genomic_DNA"/>
</dbReference>
<keyword evidence="3" id="KW-1185">Reference proteome</keyword>
<evidence type="ECO:0008006" key="4">
    <source>
        <dbReference type="Google" id="ProtNLM"/>
    </source>
</evidence>
<sequence length="462" mass="52068">MMIRLLVRSLLLSSMLSFQAMAASTRPIVKLSSETESYFNSRIKSCPGYSALNANIAKYYEGFKKDLNSDTTDNYNTLMFSNTVSDMKCDTGFLTEFVKLVNKDIIELHKFKLARWRQDIIDFGKKGLSASAQIAKYNEYIQLSSLKDVIKDPEVEKFIREAKIASDKRKLTCTDVINVKSPLALDKPKNQDSIGWCYAYAASDIIAHATGVDVSAVYMANDYNDNFMRNLTGEDEGGYINQVLDKAISKGVCLEKDVPSTDFTYSRQGYDIKKLMTALETFSKSYKNASEAEKKILIENICSQADLKDGLKYIFPNKSTGEIGKILDNLGSNAYRKLSLSCSKIIPPGLKNLKVKSDHGSSTFETMDKQLENGNIVGIHYNAGVFADYRDKFSSMNHASTIVGRRFNPKTNSCDYLIRNSYGKSCQKMNEDYECVNGHIWIAEDYLKYSNTLKSIIYVEKK</sequence>
<dbReference type="Proteomes" id="UP001302274">
    <property type="component" value="Unassembled WGS sequence"/>
</dbReference>
<comment type="caution">
    <text evidence="2">The sequence shown here is derived from an EMBL/GenBank/DDBJ whole genome shotgun (WGS) entry which is preliminary data.</text>
</comment>
<evidence type="ECO:0000313" key="2">
    <source>
        <dbReference type="EMBL" id="MEA9358517.1"/>
    </source>
</evidence>
<gene>
    <name evidence="2" type="ORF">SHI21_19935</name>
</gene>
<dbReference type="RefSeq" id="WP_323578959.1">
    <property type="nucleotide sequence ID" value="NZ_JAYGJQ010000003.1"/>
</dbReference>
<keyword evidence="1" id="KW-0732">Signal</keyword>
<name>A0ABU5W122_9BACT</name>
<dbReference type="InterPro" id="IPR038765">
    <property type="entry name" value="Papain-like_cys_pep_sf"/>
</dbReference>
<evidence type="ECO:0000256" key="1">
    <source>
        <dbReference type="SAM" id="SignalP"/>
    </source>
</evidence>
<organism evidence="2 3">
    <name type="scientific">Bacteriovorax antarcticus</name>
    <dbReference type="NCBI Taxonomy" id="3088717"/>
    <lineage>
        <taxon>Bacteria</taxon>
        <taxon>Pseudomonadati</taxon>
        <taxon>Bdellovibrionota</taxon>
        <taxon>Bacteriovoracia</taxon>
        <taxon>Bacteriovoracales</taxon>
        <taxon>Bacteriovoracaceae</taxon>
        <taxon>Bacteriovorax</taxon>
    </lineage>
</organism>
<reference evidence="2 3" key="1">
    <citation type="submission" date="2023-11" db="EMBL/GenBank/DDBJ databases">
        <title>A Novel Polar Bacteriovorax (B. antarcticus) Isolated from the Biocrust in Antarctica.</title>
        <authorList>
            <person name="Mun W."/>
            <person name="Choi S.Y."/>
            <person name="Mitchell R.J."/>
        </authorList>
    </citation>
    <scope>NUCLEOTIDE SEQUENCE [LARGE SCALE GENOMIC DNA]</scope>
    <source>
        <strain evidence="2 3">PP10</strain>
    </source>
</reference>
<accession>A0ABU5W122</accession>
<proteinExistence type="predicted"/>